<dbReference type="AlphaFoldDB" id="A0A2K1KMA9"/>
<dbReference type="EMBL" id="ABEU02000004">
    <property type="protein sequence ID" value="PNR54904.1"/>
    <property type="molecule type" value="Genomic_DNA"/>
</dbReference>
<evidence type="ECO:0000313" key="1">
    <source>
        <dbReference type="EMBL" id="PNR54904.1"/>
    </source>
</evidence>
<reference evidence="1 3" key="1">
    <citation type="journal article" date="2008" name="Science">
        <title>The Physcomitrella genome reveals evolutionary insights into the conquest of land by plants.</title>
        <authorList>
            <person name="Rensing S."/>
            <person name="Lang D."/>
            <person name="Zimmer A."/>
            <person name="Terry A."/>
            <person name="Salamov A."/>
            <person name="Shapiro H."/>
            <person name="Nishiyama T."/>
            <person name="Perroud P.-F."/>
            <person name="Lindquist E."/>
            <person name="Kamisugi Y."/>
            <person name="Tanahashi T."/>
            <person name="Sakakibara K."/>
            <person name="Fujita T."/>
            <person name="Oishi K."/>
            <person name="Shin-I T."/>
            <person name="Kuroki Y."/>
            <person name="Toyoda A."/>
            <person name="Suzuki Y."/>
            <person name="Hashimoto A."/>
            <person name="Yamaguchi K."/>
            <person name="Sugano A."/>
            <person name="Kohara Y."/>
            <person name="Fujiyama A."/>
            <person name="Anterola A."/>
            <person name="Aoki S."/>
            <person name="Ashton N."/>
            <person name="Barbazuk W.B."/>
            <person name="Barker E."/>
            <person name="Bennetzen J."/>
            <person name="Bezanilla M."/>
            <person name="Blankenship R."/>
            <person name="Cho S.H."/>
            <person name="Dutcher S."/>
            <person name="Estelle M."/>
            <person name="Fawcett J.A."/>
            <person name="Gundlach H."/>
            <person name="Hanada K."/>
            <person name="Heyl A."/>
            <person name="Hicks K.A."/>
            <person name="Hugh J."/>
            <person name="Lohr M."/>
            <person name="Mayer K."/>
            <person name="Melkozernov A."/>
            <person name="Murata T."/>
            <person name="Nelson D."/>
            <person name="Pils B."/>
            <person name="Prigge M."/>
            <person name="Reiss B."/>
            <person name="Renner T."/>
            <person name="Rombauts S."/>
            <person name="Rushton P."/>
            <person name="Sanderfoot A."/>
            <person name="Schween G."/>
            <person name="Shiu S.-H."/>
            <person name="Stueber K."/>
            <person name="Theodoulou F.L."/>
            <person name="Tu H."/>
            <person name="Van de Peer Y."/>
            <person name="Verrier P.J."/>
            <person name="Waters E."/>
            <person name="Wood A."/>
            <person name="Yang L."/>
            <person name="Cove D."/>
            <person name="Cuming A."/>
            <person name="Hasebe M."/>
            <person name="Lucas S."/>
            <person name="Mishler D.B."/>
            <person name="Reski R."/>
            <person name="Grigoriev I."/>
            <person name="Quatrano R.S."/>
            <person name="Boore J.L."/>
        </authorList>
    </citation>
    <scope>NUCLEOTIDE SEQUENCE [LARGE SCALE GENOMIC DNA]</scope>
    <source>
        <strain evidence="2 3">cv. Gransden 2004</strain>
    </source>
</reference>
<dbReference type="GeneID" id="112280905"/>
<dbReference type="Proteomes" id="UP000006727">
    <property type="component" value="Chromosome 4"/>
</dbReference>
<protein>
    <submittedName>
        <fullName evidence="1 2">Uncharacterized protein</fullName>
    </submittedName>
</protein>
<name>A0A2K1KMA9_PHYPA</name>
<dbReference type="EnsemblPlants" id="Pp3c4_5160V3.6">
    <property type="protein sequence ID" value="Pp3c4_5160V3.6"/>
    <property type="gene ID" value="Pp3c4_5160"/>
</dbReference>
<keyword evidence="3" id="KW-1185">Reference proteome</keyword>
<reference evidence="2" key="3">
    <citation type="submission" date="2020-12" db="UniProtKB">
        <authorList>
            <consortium name="EnsemblPlants"/>
        </authorList>
    </citation>
    <scope>IDENTIFICATION</scope>
</reference>
<evidence type="ECO:0000313" key="3">
    <source>
        <dbReference type="Proteomes" id="UP000006727"/>
    </source>
</evidence>
<evidence type="ECO:0000313" key="2">
    <source>
        <dbReference type="EnsemblPlants" id="Pp3c4_5160V3.1"/>
    </source>
</evidence>
<accession>A0A2K1KMA9</accession>
<sequence length="338" mass="38524">MAEHGGKSDEWRILDRFKCLPHVTTLQGDVKRTPLICKTSLQTEMTQEDTDILEMPPLCEQRRDLFMTNLNEREEEPENATYDGALSSQDLLHQLYVLAVGIRDFEVFRTKVKDKRDRAKRSISDDGTKFKTVNESSTTRKADLKAKEAVLLEEIKEREKYPFSDSYLERAYKLSVPTKLSKKSHDDIFVKKTLKAKTSATEQITPIDIPKRTKKEMRSGKLGLSLEEKLTTKKKARILAKKSVNQRIRALSLERRVLPEAAVAEVVTAMEEQEAAKTGIIKVLDEIRGMTNSHFDDLSMDITERWIAAHAKQLRNTFGLHGTVLRHALGSLTSLVEL</sequence>
<dbReference type="Gramene" id="Pp3c4_5160V3.1">
    <property type="protein sequence ID" value="Pp3c4_5160V3.1"/>
    <property type="gene ID" value="Pp3c4_5160"/>
</dbReference>
<dbReference type="RefSeq" id="XP_024372611.1">
    <property type="nucleotide sequence ID" value="XM_024516843.2"/>
</dbReference>
<dbReference type="EnsemblPlants" id="Pp3c4_5160V3.1">
    <property type="protein sequence ID" value="Pp3c4_5160V3.1"/>
    <property type="gene ID" value="Pp3c4_5160"/>
</dbReference>
<reference evidence="1 3" key="2">
    <citation type="journal article" date="2018" name="Plant J.">
        <title>The Physcomitrella patens chromosome-scale assembly reveals moss genome structure and evolution.</title>
        <authorList>
            <person name="Lang D."/>
            <person name="Ullrich K.K."/>
            <person name="Murat F."/>
            <person name="Fuchs J."/>
            <person name="Jenkins J."/>
            <person name="Haas F.B."/>
            <person name="Piednoel M."/>
            <person name="Gundlach H."/>
            <person name="Van Bel M."/>
            <person name="Meyberg R."/>
            <person name="Vives C."/>
            <person name="Morata J."/>
            <person name="Symeonidi A."/>
            <person name="Hiss M."/>
            <person name="Muchero W."/>
            <person name="Kamisugi Y."/>
            <person name="Saleh O."/>
            <person name="Blanc G."/>
            <person name="Decker E.L."/>
            <person name="van Gessel N."/>
            <person name="Grimwood J."/>
            <person name="Hayes R.D."/>
            <person name="Graham S.W."/>
            <person name="Gunter L.E."/>
            <person name="McDaniel S.F."/>
            <person name="Hoernstein S.N.W."/>
            <person name="Larsson A."/>
            <person name="Li F.W."/>
            <person name="Perroud P.F."/>
            <person name="Phillips J."/>
            <person name="Ranjan P."/>
            <person name="Rokshar D.S."/>
            <person name="Rothfels C.J."/>
            <person name="Schneider L."/>
            <person name="Shu S."/>
            <person name="Stevenson D.W."/>
            <person name="Thummler F."/>
            <person name="Tillich M."/>
            <person name="Villarreal Aguilar J.C."/>
            <person name="Widiez T."/>
            <person name="Wong G.K."/>
            <person name="Wymore A."/>
            <person name="Zhang Y."/>
            <person name="Zimmer A.D."/>
            <person name="Quatrano R.S."/>
            <person name="Mayer K.F.X."/>
            <person name="Goodstein D."/>
            <person name="Casacuberta J.M."/>
            <person name="Vandepoele K."/>
            <person name="Reski R."/>
            <person name="Cuming A.C."/>
            <person name="Tuskan G.A."/>
            <person name="Maumus F."/>
            <person name="Salse J."/>
            <person name="Schmutz J."/>
            <person name="Rensing S.A."/>
        </authorList>
    </citation>
    <scope>NUCLEOTIDE SEQUENCE [LARGE SCALE GENOMIC DNA]</scope>
    <source>
        <strain evidence="2 3">cv. Gransden 2004</strain>
    </source>
</reference>
<proteinExistence type="predicted"/>
<organism evidence="1">
    <name type="scientific">Physcomitrium patens</name>
    <name type="common">Spreading-leaved earth moss</name>
    <name type="synonym">Physcomitrella patens</name>
    <dbReference type="NCBI Taxonomy" id="3218"/>
    <lineage>
        <taxon>Eukaryota</taxon>
        <taxon>Viridiplantae</taxon>
        <taxon>Streptophyta</taxon>
        <taxon>Embryophyta</taxon>
        <taxon>Bryophyta</taxon>
        <taxon>Bryophytina</taxon>
        <taxon>Bryopsida</taxon>
        <taxon>Funariidae</taxon>
        <taxon>Funariales</taxon>
        <taxon>Funariaceae</taxon>
        <taxon>Physcomitrium</taxon>
    </lineage>
</organism>
<dbReference type="PaxDb" id="3218-PP1S188_77V6.1"/>
<gene>
    <name evidence="2" type="primary">LOC112280905</name>
    <name evidence="1" type="ORF">PHYPA_005797</name>
</gene>
<dbReference type="Gramene" id="Pp3c4_5160V3.6">
    <property type="protein sequence ID" value="Pp3c4_5160V3.6"/>
    <property type="gene ID" value="Pp3c4_5160"/>
</dbReference>